<dbReference type="InterPro" id="IPR000547">
    <property type="entry name" value="Clathrin_H-chain/VPS_repeat"/>
</dbReference>
<keyword evidence="3" id="KW-0479">Metal-binding</keyword>
<accession>A0A067Q2S1</accession>
<dbReference type="InterPro" id="IPR016528">
    <property type="entry name" value="VPS11"/>
</dbReference>
<dbReference type="GO" id="GO:0007032">
    <property type="term" value="P:endosome organization"/>
    <property type="evidence" value="ECO:0007669"/>
    <property type="project" value="TreeGrafter"/>
</dbReference>
<proteinExistence type="inferred from homology"/>
<dbReference type="SUPFAM" id="SSF50978">
    <property type="entry name" value="WD40 repeat-like"/>
    <property type="match status" value="1"/>
</dbReference>
<dbReference type="GO" id="GO:0048284">
    <property type="term" value="P:organelle fusion"/>
    <property type="evidence" value="ECO:0007669"/>
    <property type="project" value="TreeGrafter"/>
</dbReference>
<feature type="domain" description="RING-type" evidence="13">
    <location>
        <begin position="978"/>
        <end position="1013"/>
    </location>
</feature>
<comment type="subunit">
    <text evidence="9">Component of the homotypic vacuole fusion and vacuole protein sorting (HOPS) complex. Component of the class C core vacuole/endosome tethering (CORVET) complex.</text>
</comment>
<dbReference type="InterPro" id="IPR057307">
    <property type="entry name" value="PEP5_VPS11_N"/>
</dbReference>
<comment type="subcellular location">
    <subcellularLocation>
        <location evidence="8">Endomembrane system</location>
        <topology evidence="8">Peripheral membrane protein</topology>
        <orientation evidence="8">Cytoplasmic side</orientation>
    </subcellularLocation>
    <subcellularLocation>
        <location evidence="9">Vacuole membrane</location>
        <topology evidence="9">Peripheral membrane protein</topology>
        <orientation evidence="9">Cytoplasmic side</orientation>
    </subcellularLocation>
</comment>
<feature type="region of interest" description="Disordered" evidence="12">
    <location>
        <begin position="185"/>
        <end position="217"/>
    </location>
</feature>
<evidence type="ECO:0000256" key="7">
    <source>
        <dbReference type="ARBA" id="ARBA00023136"/>
    </source>
</evidence>
<dbReference type="PIRSF" id="PIRSF007860">
    <property type="entry name" value="VPS11"/>
    <property type="match status" value="1"/>
</dbReference>
<dbReference type="GO" id="GO:0000329">
    <property type="term" value="C:fungal-type vacuole membrane"/>
    <property type="evidence" value="ECO:0007669"/>
    <property type="project" value="UniProtKB-UniRule"/>
</dbReference>
<evidence type="ECO:0000256" key="8">
    <source>
        <dbReference type="ARBA" id="ARBA00029433"/>
    </source>
</evidence>
<dbReference type="GO" id="GO:0006886">
    <property type="term" value="P:intracellular protein transport"/>
    <property type="evidence" value="ECO:0007669"/>
    <property type="project" value="UniProtKB-UniRule"/>
</dbReference>
<evidence type="ECO:0000256" key="11">
    <source>
        <dbReference type="PROSITE-ProRule" id="PRU01006"/>
    </source>
</evidence>
<evidence type="ECO:0000256" key="10">
    <source>
        <dbReference type="PROSITE-ProRule" id="PRU00175"/>
    </source>
</evidence>
<keyword evidence="9" id="KW-0808">Transferase</keyword>
<sequence>MAAQASATAAAAPAWRQFPFFDVVPVKDVHDLASSPEIFKSAPEISTVASSSSGLLVADIHGSVHILNKDFEAVTGWIAHIGGRVTHMAERRNILVTLGEEDNIRHPLLKIWDLGKIDKKTGSPNLMRSVKVQYGNRPHPVSTIALSASLSHLAIGLGDGTVLLYRHLDQSLFSGSTALNGLPKSRLIHESSPPEPITGLGFKEPSPSDDPSNPNPNKEKDASSFLYLFIVTTNKVLSYQATGKGSGGTPTVVDEIGCGLGCASMDWRKRDMVIARDEAIYVCRTEGRGTCYAYEGHKSSVHTHLNYLVIVSPPFIPSASAASATVRNFVARSANTGSASDITKVTVFDLENKLVGYSGTFTEGVREVMSQWGQIYILSNDGQLSCLQEKPTSAKLDMLYRKSLYLMALNLAKTQRLDESSVADIHRQYGDHLYSKGDYDGAMQQFVQTIGNLQPSYVIRKFLDAQRIHNLVTYLQELHSLGLANSDHTTLLLNTYTKLKDVSRLDTFIKTESKRSDARRHTELPFDLDTAIRVCRQAGYFEHASYLAKKYERHEDYLRIQIEDAENYKDALMYLRRLGAEAAESNLARYGRAMLESLPVETTQLLIDICTSTGSLEMDETPPRPTRQPSAGPGYLAYLALNRAPAAPAPPPPDVISGALVEPAPQKAGPSPRRQESIFDDPREETPCPPTPPVKSRPIPVKRPSPRIYFAHFVDHLDYFVTFLETVALKRWGQSVESSKSPASPVSEPDAQLDEQAEKRDQIAVWNTLLELYLSLPTGESPDSSKVDAMRGKALQLLQSKDLPYDPTHALILCSSRGYTPGLVMLWEKMGMYEDVLRFWMDKDKEGNSPDASHQVVRQLEQYGPENPQLYPLVLRFLTSTPALLSKHTDDISKVLEHIDREKIMPPLGVIQVLSRNGVASVGLVKQWLTTRIKEARDEISTDQQLTNSYRLETKTKLKQVEELSDPEHPRVFHVTRCSSCGGQLDLPSVHFMCNHSYHQRCLHEQETECPNCARAHGVIREIRRTNERLADQHDVFLSEVKDNGFVAVASAFGRGVLNLAKPVDDGVVV</sequence>
<dbReference type="GO" id="GO:0006904">
    <property type="term" value="P:vesicle docking involved in exocytosis"/>
    <property type="evidence" value="ECO:0007669"/>
    <property type="project" value="TreeGrafter"/>
</dbReference>
<evidence type="ECO:0000256" key="9">
    <source>
        <dbReference type="PIRNR" id="PIRNR007860"/>
    </source>
</evidence>
<dbReference type="AlphaFoldDB" id="A0A067Q2S1"/>
<evidence type="ECO:0000256" key="5">
    <source>
        <dbReference type="ARBA" id="ARBA00022833"/>
    </source>
</evidence>
<dbReference type="PANTHER" id="PTHR23323">
    <property type="entry name" value="VACUOLAR PROTEIN SORTING-ASSOCIATED PROTEIN"/>
    <property type="match status" value="1"/>
</dbReference>
<feature type="compositionally biased region" description="Low complexity" evidence="12">
    <location>
        <begin position="203"/>
        <end position="216"/>
    </location>
</feature>
<dbReference type="InterPro" id="IPR036322">
    <property type="entry name" value="WD40_repeat_dom_sf"/>
</dbReference>
<protein>
    <recommendedName>
        <fullName evidence="9">E3 ubiquitin-protein ligase PEP5</fullName>
        <ecNumber evidence="9">2.3.2.27</ecNumber>
    </recommendedName>
</protein>
<evidence type="ECO:0000256" key="4">
    <source>
        <dbReference type="ARBA" id="ARBA00022771"/>
    </source>
</evidence>
<dbReference type="PROSITE" id="PS50089">
    <property type="entry name" value="ZF_RING_2"/>
    <property type="match status" value="1"/>
</dbReference>
<comment type="catalytic activity">
    <reaction evidence="9">
        <text>S-ubiquitinyl-[E2 ubiquitin-conjugating enzyme]-L-cysteine + [acceptor protein]-L-lysine = [E2 ubiquitin-conjugating enzyme]-L-cysteine + N(6)-ubiquitinyl-[acceptor protein]-L-lysine.</text>
        <dbReference type="EC" id="2.3.2.27"/>
    </reaction>
</comment>
<dbReference type="GO" id="GO:0033263">
    <property type="term" value="C:CORVET complex"/>
    <property type="evidence" value="ECO:0007669"/>
    <property type="project" value="UniProtKB-UniRule"/>
</dbReference>
<evidence type="ECO:0000256" key="1">
    <source>
        <dbReference type="ARBA" id="ARBA00007070"/>
    </source>
</evidence>
<dbReference type="Pfam" id="PF23341">
    <property type="entry name" value="PEP5_VPS11_N"/>
    <property type="match status" value="1"/>
</dbReference>
<feature type="region of interest" description="Disordered" evidence="12">
    <location>
        <begin position="648"/>
        <end position="700"/>
    </location>
</feature>
<evidence type="ECO:0000256" key="2">
    <source>
        <dbReference type="ARBA" id="ARBA00022448"/>
    </source>
</evidence>
<comment type="similarity">
    <text evidence="1 9">Belongs to the VPS11 family.</text>
</comment>
<dbReference type="GO" id="GO:0030897">
    <property type="term" value="C:HOPS complex"/>
    <property type="evidence" value="ECO:0007669"/>
    <property type="project" value="UniProtKB-UniRule"/>
</dbReference>
<name>A0A067Q2S1_9AGAM</name>
<dbReference type="InterPro" id="IPR057308">
    <property type="entry name" value="CHCR_PEP5_VPS11"/>
</dbReference>
<evidence type="ECO:0000256" key="12">
    <source>
        <dbReference type="SAM" id="MobiDB-lite"/>
    </source>
</evidence>
<evidence type="ECO:0000259" key="13">
    <source>
        <dbReference type="PROSITE" id="PS50089"/>
    </source>
</evidence>
<keyword evidence="4 10" id="KW-0863">Zinc-finger</keyword>
<dbReference type="InterPro" id="IPR001841">
    <property type="entry name" value="Znf_RING"/>
</dbReference>
<dbReference type="Pfam" id="PF17122">
    <property type="entry name" value="zf-C3H2C3"/>
    <property type="match status" value="1"/>
</dbReference>
<organism evidence="14 15">
    <name type="scientific">Jaapia argillacea MUCL 33604</name>
    <dbReference type="NCBI Taxonomy" id="933084"/>
    <lineage>
        <taxon>Eukaryota</taxon>
        <taxon>Fungi</taxon>
        <taxon>Dikarya</taxon>
        <taxon>Basidiomycota</taxon>
        <taxon>Agaricomycotina</taxon>
        <taxon>Agaricomycetes</taxon>
        <taxon>Agaricomycetidae</taxon>
        <taxon>Jaapiales</taxon>
        <taxon>Jaapiaceae</taxon>
        <taxon>Jaapia</taxon>
    </lineage>
</organism>
<dbReference type="CDD" id="cd16688">
    <property type="entry name" value="RING-H2_Vps11"/>
    <property type="match status" value="1"/>
</dbReference>
<dbReference type="Pfam" id="PF23356">
    <property type="entry name" value="TPR_PEP5_VPS11"/>
    <property type="match status" value="2"/>
</dbReference>
<evidence type="ECO:0000256" key="3">
    <source>
        <dbReference type="ARBA" id="ARBA00022723"/>
    </source>
</evidence>
<dbReference type="PANTHER" id="PTHR23323:SF24">
    <property type="entry name" value="VACUOLAR PROTEIN SORTING-ASSOCIATED PROTEIN 11 HOMOLOG"/>
    <property type="match status" value="1"/>
</dbReference>
<dbReference type="PROSITE" id="PS50236">
    <property type="entry name" value="CHCR"/>
    <property type="match status" value="1"/>
</dbReference>
<dbReference type="Proteomes" id="UP000027265">
    <property type="component" value="Unassembled WGS sequence"/>
</dbReference>
<keyword evidence="9" id="KW-0926">Vacuole</keyword>
<dbReference type="Pfam" id="PF12451">
    <property type="entry name" value="VPS11_C"/>
    <property type="match status" value="1"/>
</dbReference>
<reference evidence="15" key="1">
    <citation type="journal article" date="2014" name="Proc. Natl. Acad. Sci. U.S.A.">
        <title>Extensive sampling of basidiomycete genomes demonstrates inadequacy of the white-rot/brown-rot paradigm for wood decay fungi.</title>
        <authorList>
            <person name="Riley R."/>
            <person name="Salamov A.A."/>
            <person name="Brown D.W."/>
            <person name="Nagy L.G."/>
            <person name="Floudas D."/>
            <person name="Held B.W."/>
            <person name="Levasseur A."/>
            <person name="Lombard V."/>
            <person name="Morin E."/>
            <person name="Otillar R."/>
            <person name="Lindquist E.A."/>
            <person name="Sun H."/>
            <person name="LaButti K.M."/>
            <person name="Schmutz J."/>
            <person name="Jabbour D."/>
            <person name="Luo H."/>
            <person name="Baker S.E."/>
            <person name="Pisabarro A.G."/>
            <person name="Walton J.D."/>
            <person name="Blanchette R.A."/>
            <person name="Henrissat B."/>
            <person name="Martin F."/>
            <person name="Cullen D."/>
            <person name="Hibbett D.S."/>
            <person name="Grigoriev I.V."/>
        </authorList>
    </citation>
    <scope>NUCLEOTIDE SEQUENCE [LARGE SCALE GENOMIC DNA]</scope>
    <source>
        <strain evidence="15">MUCL 33604</strain>
    </source>
</reference>
<dbReference type="GO" id="GO:0061630">
    <property type="term" value="F:ubiquitin protein ligase activity"/>
    <property type="evidence" value="ECO:0007669"/>
    <property type="project" value="UniProtKB-EC"/>
</dbReference>
<gene>
    <name evidence="14" type="ORF">JAAARDRAFT_55962</name>
</gene>
<feature type="region of interest" description="Disordered" evidence="12">
    <location>
        <begin position="736"/>
        <end position="756"/>
    </location>
</feature>
<dbReference type="InterPro" id="IPR011990">
    <property type="entry name" value="TPR-like_helical_dom_sf"/>
</dbReference>
<dbReference type="SUPFAM" id="SSF57850">
    <property type="entry name" value="RING/U-box"/>
    <property type="match status" value="1"/>
</dbReference>
<keyword evidence="6 9" id="KW-0653">Protein transport</keyword>
<keyword evidence="5" id="KW-0862">Zinc</keyword>
<dbReference type="GO" id="GO:0030674">
    <property type="term" value="F:protein-macromolecule adaptor activity"/>
    <property type="evidence" value="ECO:0007669"/>
    <property type="project" value="TreeGrafter"/>
</dbReference>
<dbReference type="EC" id="2.3.2.27" evidence="9"/>
<evidence type="ECO:0000313" key="14">
    <source>
        <dbReference type="EMBL" id="KDQ61289.1"/>
    </source>
</evidence>
<dbReference type="OrthoDB" id="26184at2759"/>
<dbReference type="HOGENOM" id="CLU_001287_0_0_1"/>
<dbReference type="Gene3D" id="1.25.40.10">
    <property type="entry name" value="Tetratricopeptide repeat domain"/>
    <property type="match status" value="1"/>
</dbReference>
<feature type="compositionally biased region" description="Basic and acidic residues" evidence="12">
    <location>
        <begin position="673"/>
        <end position="686"/>
    </location>
</feature>
<dbReference type="InterPro" id="IPR024763">
    <property type="entry name" value="VPS11_C"/>
</dbReference>
<dbReference type="STRING" id="933084.A0A067Q2S1"/>
<keyword evidence="9" id="KW-0833">Ubl conjugation pathway</keyword>
<keyword evidence="15" id="KW-1185">Reference proteome</keyword>
<dbReference type="EMBL" id="KL197713">
    <property type="protein sequence ID" value="KDQ61289.1"/>
    <property type="molecule type" value="Genomic_DNA"/>
</dbReference>
<evidence type="ECO:0000256" key="6">
    <source>
        <dbReference type="ARBA" id="ARBA00022927"/>
    </source>
</evidence>
<evidence type="ECO:0000313" key="15">
    <source>
        <dbReference type="Proteomes" id="UP000027265"/>
    </source>
</evidence>
<dbReference type="GO" id="GO:0007033">
    <property type="term" value="P:vacuole organization"/>
    <property type="evidence" value="ECO:0007669"/>
    <property type="project" value="TreeGrafter"/>
</dbReference>
<keyword evidence="7 9" id="KW-0472">Membrane</keyword>
<dbReference type="InParanoid" id="A0A067Q2S1"/>
<feature type="repeat" description="CHCR" evidence="11">
    <location>
        <begin position="446"/>
        <end position="603"/>
    </location>
</feature>
<dbReference type="FunCoup" id="A0A067Q2S1">
    <property type="interactions" value="240"/>
</dbReference>
<keyword evidence="2 9" id="KW-0813">Transport</keyword>
<dbReference type="GO" id="GO:0008270">
    <property type="term" value="F:zinc ion binding"/>
    <property type="evidence" value="ECO:0007669"/>
    <property type="project" value="UniProtKB-KW"/>
</dbReference>